<dbReference type="eggNOG" id="ENOG5032U0V">
    <property type="taxonomic scope" value="Bacteria"/>
</dbReference>
<dbReference type="GeneID" id="68849899"/>
<comment type="caution">
    <text evidence="1">The sequence shown here is derived from an EMBL/GenBank/DDBJ whole genome shotgun (WGS) entry which is preliminary data.</text>
</comment>
<organism evidence="1 2">
    <name type="scientific">Roseibium aggregatum (strain ATCC 25650 / DSM 13394 / JCM 20685 / NBRC 16684 / NCIMB 2208 / IAM 12614 / B1)</name>
    <name type="common">Stappia aggregata</name>
    <dbReference type="NCBI Taxonomy" id="384765"/>
    <lineage>
        <taxon>Bacteria</taxon>
        <taxon>Pseudomonadati</taxon>
        <taxon>Pseudomonadota</taxon>
        <taxon>Alphaproteobacteria</taxon>
        <taxon>Hyphomicrobiales</taxon>
        <taxon>Stappiaceae</taxon>
        <taxon>Roseibium</taxon>
    </lineage>
</organism>
<dbReference type="OrthoDB" id="977857at2"/>
<dbReference type="AlphaFoldDB" id="A0P3I1"/>
<name>A0P3I1_ROSAI</name>
<protein>
    <recommendedName>
        <fullName evidence="3">DUF3800 domain-containing protein</fullName>
    </recommendedName>
</protein>
<dbReference type="RefSeq" id="WP_006940114.1">
    <property type="nucleotide sequence ID" value="NZ_AAUW01000031.1"/>
</dbReference>
<dbReference type="Pfam" id="PF12686">
    <property type="entry name" value="DUF3800"/>
    <property type="match status" value="1"/>
</dbReference>
<sequence length="255" mass="28776">MAYFFLDDSKHHTRGFSLAAFAICETDPQAELTSVLRENGFDPSVYEFKSSAPIKDNPGQQRLRNHLKWFIRRNCKIAVCVVEGDRNIGPASLRLLQKAIAHKRFKGQRHEVYFDQGLFSSRQTAQRIASECVGLEKCSFNFEQDSRSVAGIQVADLVAHLCGTLLLDALGHIDKKVKIKNSGYPQDLDIELGFELWADLRYEFLSVAKPNPDDEFDMSVVAVEPHGLFIHESVSEPVAEAARKRFGEMYLGCIH</sequence>
<proteinExistence type="predicted"/>
<evidence type="ECO:0008006" key="3">
    <source>
        <dbReference type="Google" id="ProtNLM"/>
    </source>
</evidence>
<dbReference type="InterPro" id="IPR024524">
    <property type="entry name" value="DUF3800"/>
</dbReference>
<reference evidence="1 2" key="1">
    <citation type="submission" date="2006-05" db="EMBL/GenBank/DDBJ databases">
        <authorList>
            <person name="King G."/>
            <person name="Ferriera S."/>
            <person name="Johnson J."/>
            <person name="Kravitz S."/>
            <person name="Beeson K."/>
            <person name="Sutton G."/>
            <person name="Rogers Y.-H."/>
            <person name="Friedman R."/>
            <person name="Frazier M."/>
            <person name="Venter J.C."/>
        </authorList>
    </citation>
    <scope>NUCLEOTIDE SEQUENCE [LARGE SCALE GENOMIC DNA]</scope>
    <source>
        <strain evidence="2">ATCC 25650 / DSM 13394 / JCM 20685 / NBRC 16684 / NCIMB 2208 / IAM 12614 / B1</strain>
    </source>
</reference>
<dbReference type="Proteomes" id="UP000004848">
    <property type="component" value="Unassembled WGS sequence"/>
</dbReference>
<accession>A0P3I1</accession>
<evidence type="ECO:0000313" key="2">
    <source>
        <dbReference type="Proteomes" id="UP000004848"/>
    </source>
</evidence>
<dbReference type="EMBL" id="AAUW01000031">
    <property type="protein sequence ID" value="EAV40429.1"/>
    <property type="molecule type" value="Genomic_DNA"/>
</dbReference>
<evidence type="ECO:0000313" key="1">
    <source>
        <dbReference type="EMBL" id="EAV40429.1"/>
    </source>
</evidence>
<gene>
    <name evidence="1" type="ORF">SIAM614_21405</name>
</gene>